<dbReference type="AlphaFoldDB" id="A0AAV6YAH6"/>
<proteinExistence type="inferred from homology"/>
<evidence type="ECO:0000259" key="8">
    <source>
        <dbReference type="Pfam" id="PF00082"/>
    </source>
</evidence>
<dbReference type="InterPro" id="IPR015500">
    <property type="entry name" value="Peptidase_S8_subtilisin-rel"/>
</dbReference>
<dbReference type="InterPro" id="IPR000209">
    <property type="entry name" value="Peptidase_S8/S53_dom"/>
</dbReference>
<feature type="domain" description="Peptidase S8/S53" evidence="8">
    <location>
        <begin position="211"/>
        <end position="691"/>
    </location>
</feature>
<evidence type="ECO:0000256" key="7">
    <source>
        <dbReference type="PROSITE-ProRule" id="PRU01240"/>
    </source>
</evidence>
<dbReference type="PROSITE" id="PS00138">
    <property type="entry name" value="SUBTILASE_SER"/>
    <property type="match status" value="1"/>
</dbReference>
<sequence length="865" mass="93939">MAGKAVKSVAKAVGEYQYPWREKLTKYKDELSKGVWGYWELGAWKPLGISARHRARLRKEVLLAGGDWEYDPERKEMKTKRKGHKVDRLAAEKRERTAELMEAMPQTLADYRKRKWERKMKAEDDAAKKALQEDKNAVLHTYSNGFSGFAAHLPEEEAKQIAQKPGVVSVFPDPLLKLLTTRSWDFLKLQTSSGFDYSSTLSSHVDSSFAGAGATIGIVDSGIWPESESFNDAGMGPIPSSWKGICMEGKKFSSSNCNRKLVGARYYKPIDSPRDEDGHGTHVASTAAGRPVSGASYYGLANGTVQGGSPGSRIAMYRVCGPDGCFGSAILKGIDDAIHDEVDVISMSLGYLRRGPDFTRNPIAIGAFHAVERGIIVVCAAGNSGPSSATVDNFAPWILTVASTTIDRDFEADIVLGGNKVIKVCIQKEFSETLLHIKYGMLIFINPIYKRVASQGFGINFSNLKKAPVYPLTNGSSAKSDDKQVSEDDARNCVPGSLDGNKVKGKILVCETKFGAYRALETFKSQDAVGLILIDIIPRQDPPKFGTSPVSVVTSEDDAAEILSYIKSNSKPVATIRPTVTPINYKPAPVVALFSSRGPTFGVQNVLKPDITAPGDAILAAWRANDTAEALPGREPPIFNIISGTSMSCPHVSGRAATVKSLHPTWSPSAIKSAIMTTAIQTNNLHAPITTENGSRATPYDIGAGVISLSGPSQPGLVFVYETETKEYIQFLCNLGYDTSKIKMIAADLPNNFSCPDNSDFDSISNMNYPSIAISNLTKNGIKTVYRTVTNVGEDESTYTVVVEAPPGVEVEVVPNKLKFTKDVKKLKFQVSFKMTAASEEHLFGSITWANEKYKVRSPFVVIGA</sequence>
<keyword evidence="2 7" id="KW-0645">Protease</keyword>
<dbReference type="InterPro" id="IPR037045">
    <property type="entry name" value="S8pro/Inhibitor_I9_sf"/>
</dbReference>
<evidence type="ECO:0000313" key="11">
    <source>
        <dbReference type="EMBL" id="KAG8389851.1"/>
    </source>
</evidence>
<dbReference type="InterPro" id="IPR023828">
    <property type="entry name" value="Peptidase_S8_Ser-AS"/>
</dbReference>
<keyword evidence="3" id="KW-0732">Signal</keyword>
<dbReference type="CDD" id="cd04852">
    <property type="entry name" value="Peptidases_S8_3"/>
    <property type="match status" value="1"/>
</dbReference>
<dbReference type="InterPro" id="IPR010259">
    <property type="entry name" value="S8pro/Inhibitor_I9"/>
</dbReference>
<accession>A0AAV6YAH6</accession>
<gene>
    <name evidence="11" type="ORF">BUALT_Bualt01G0021800</name>
</gene>
<feature type="domain" description="Inhibitor I9" evidence="9">
    <location>
        <begin position="112"/>
        <end position="178"/>
    </location>
</feature>
<evidence type="ECO:0000259" key="9">
    <source>
        <dbReference type="Pfam" id="PF05922"/>
    </source>
</evidence>
<evidence type="ECO:0000259" key="10">
    <source>
        <dbReference type="Pfam" id="PF17766"/>
    </source>
</evidence>
<dbReference type="Gene3D" id="2.60.40.2310">
    <property type="match status" value="1"/>
</dbReference>
<name>A0AAV6YAH6_9LAMI</name>
<comment type="similarity">
    <text evidence="1 7">Belongs to the peptidase S8 family.</text>
</comment>
<dbReference type="PANTHER" id="PTHR10795">
    <property type="entry name" value="PROPROTEIN CONVERTASE SUBTILISIN/KEXIN"/>
    <property type="match status" value="1"/>
</dbReference>
<protein>
    <submittedName>
        <fullName evidence="11">Uncharacterized protein</fullName>
    </submittedName>
</protein>
<dbReference type="InterPro" id="IPR041469">
    <property type="entry name" value="Subtilisin-like_FN3"/>
</dbReference>
<dbReference type="PROSITE" id="PS00137">
    <property type="entry name" value="SUBTILASE_HIS"/>
    <property type="match status" value="1"/>
</dbReference>
<dbReference type="InterPro" id="IPR022398">
    <property type="entry name" value="Peptidase_S8_His-AS"/>
</dbReference>
<dbReference type="Pfam" id="PF00082">
    <property type="entry name" value="Peptidase_S8"/>
    <property type="match status" value="1"/>
</dbReference>
<reference evidence="11" key="1">
    <citation type="submission" date="2019-10" db="EMBL/GenBank/DDBJ databases">
        <authorList>
            <person name="Zhang R."/>
            <person name="Pan Y."/>
            <person name="Wang J."/>
            <person name="Ma R."/>
            <person name="Yu S."/>
        </authorList>
    </citation>
    <scope>NUCLEOTIDE SEQUENCE</scope>
    <source>
        <strain evidence="11">LA-IB0</strain>
        <tissue evidence="11">Leaf</tissue>
    </source>
</reference>
<evidence type="ECO:0000256" key="2">
    <source>
        <dbReference type="ARBA" id="ARBA00022670"/>
    </source>
</evidence>
<dbReference type="InterPro" id="IPR045051">
    <property type="entry name" value="SBT"/>
</dbReference>
<evidence type="ECO:0000256" key="6">
    <source>
        <dbReference type="PIRSR" id="PIRSR615500-1"/>
    </source>
</evidence>
<dbReference type="GO" id="GO:0006508">
    <property type="term" value="P:proteolysis"/>
    <property type="evidence" value="ECO:0007669"/>
    <property type="project" value="UniProtKB-KW"/>
</dbReference>
<feature type="active site" description="Charge relay system" evidence="6 7">
    <location>
        <position position="279"/>
    </location>
</feature>
<feature type="active site" description="Charge relay system" evidence="6 7">
    <location>
        <position position="646"/>
    </location>
</feature>
<dbReference type="InterPro" id="IPR036852">
    <property type="entry name" value="Peptidase_S8/S53_dom_sf"/>
</dbReference>
<dbReference type="Gene3D" id="3.40.50.200">
    <property type="entry name" value="Peptidase S8/S53 domain"/>
    <property type="match status" value="1"/>
</dbReference>
<evidence type="ECO:0000313" key="12">
    <source>
        <dbReference type="Proteomes" id="UP000826271"/>
    </source>
</evidence>
<dbReference type="FunFam" id="3.40.50.200:FF:000006">
    <property type="entry name" value="Subtilisin-like protease SBT1.5"/>
    <property type="match status" value="1"/>
</dbReference>
<evidence type="ECO:0000256" key="3">
    <source>
        <dbReference type="ARBA" id="ARBA00022729"/>
    </source>
</evidence>
<evidence type="ECO:0000256" key="1">
    <source>
        <dbReference type="ARBA" id="ARBA00011073"/>
    </source>
</evidence>
<keyword evidence="5 7" id="KW-0720">Serine protease</keyword>
<dbReference type="SUPFAM" id="SSF52743">
    <property type="entry name" value="Subtilisin-like"/>
    <property type="match status" value="1"/>
</dbReference>
<evidence type="ECO:0000256" key="5">
    <source>
        <dbReference type="ARBA" id="ARBA00022825"/>
    </source>
</evidence>
<dbReference type="Pfam" id="PF17766">
    <property type="entry name" value="fn3_6"/>
    <property type="match status" value="1"/>
</dbReference>
<dbReference type="Pfam" id="PF05922">
    <property type="entry name" value="Inhibitor_I9"/>
    <property type="match status" value="1"/>
</dbReference>
<dbReference type="Gene3D" id="3.30.70.80">
    <property type="entry name" value="Peptidase S8 propeptide/proteinase inhibitor I9"/>
    <property type="match status" value="1"/>
</dbReference>
<dbReference type="PROSITE" id="PS51892">
    <property type="entry name" value="SUBTILASE"/>
    <property type="match status" value="1"/>
</dbReference>
<keyword evidence="4 7" id="KW-0378">Hydrolase</keyword>
<feature type="active site" description="Charge relay system" evidence="6 7">
    <location>
        <position position="220"/>
    </location>
</feature>
<feature type="domain" description="Subtilisin-like protease fibronectin type-III" evidence="10">
    <location>
        <begin position="766"/>
        <end position="862"/>
    </location>
</feature>
<comment type="caution">
    <text evidence="11">The sequence shown here is derived from an EMBL/GenBank/DDBJ whole genome shotgun (WGS) entry which is preliminary data.</text>
</comment>
<dbReference type="EMBL" id="WHWC01000001">
    <property type="protein sequence ID" value="KAG8389851.1"/>
    <property type="molecule type" value="Genomic_DNA"/>
</dbReference>
<dbReference type="CDD" id="cd02120">
    <property type="entry name" value="PA_subtilisin_like"/>
    <property type="match status" value="1"/>
</dbReference>
<dbReference type="GO" id="GO:0004252">
    <property type="term" value="F:serine-type endopeptidase activity"/>
    <property type="evidence" value="ECO:0007669"/>
    <property type="project" value="UniProtKB-UniRule"/>
</dbReference>
<evidence type="ECO:0000256" key="4">
    <source>
        <dbReference type="ARBA" id="ARBA00022801"/>
    </source>
</evidence>
<keyword evidence="12" id="KW-1185">Reference proteome</keyword>
<dbReference type="PRINTS" id="PR00723">
    <property type="entry name" value="SUBTILISIN"/>
</dbReference>
<organism evidence="11 12">
    <name type="scientific">Buddleja alternifolia</name>
    <dbReference type="NCBI Taxonomy" id="168488"/>
    <lineage>
        <taxon>Eukaryota</taxon>
        <taxon>Viridiplantae</taxon>
        <taxon>Streptophyta</taxon>
        <taxon>Embryophyta</taxon>
        <taxon>Tracheophyta</taxon>
        <taxon>Spermatophyta</taxon>
        <taxon>Magnoliopsida</taxon>
        <taxon>eudicotyledons</taxon>
        <taxon>Gunneridae</taxon>
        <taxon>Pentapetalae</taxon>
        <taxon>asterids</taxon>
        <taxon>lamiids</taxon>
        <taxon>Lamiales</taxon>
        <taxon>Scrophulariaceae</taxon>
        <taxon>Buddlejeae</taxon>
        <taxon>Buddleja</taxon>
    </lineage>
</organism>
<dbReference type="InterPro" id="IPR034197">
    <property type="entry name" value="Peptidases_S8_3"/>
</dbReference>
<dbReference type="Gene3D" id="3.50.30.30">
    <property type="match status" value="1"/>
</dbReference>
<dbReference type="Proteomes" id="UP000826271">
    <property type="component" value="Unassembled WGS sequence"/>
</dbReference>